<reference evidence="10 11" key="1">
    <citation type="journal article" date="2015" name="Microbiome">
        <title>Genomic resolution of linkages in carbon, nitrogen, and sulfur cycling among widespread estuary sediment bacteria.</title>
        <authorList>
            <person name="Baker B.J."/>
            <person name="Lazar C.S."/>
            <person name="Teske A.P."/>
            <person name="Dick G.J."/>
        </authorList>
    </citation>
    <scope>NUCLEOTIDE SEQUENCE [LARGE SCALE GENOMIC DNA]</scope>
    <source>
        <strain evidence="10">DG_56</strain>
    </source>
</reference>
<evidence type="ECO:0000313" key="10">
    <source>
        <dbReference type="EMBL" id="KPJ62959.1"/>
    </source>
</evidence>
<feature type="domain" description="Mechanosensitive ion channel transmembrane helices 2/3" evidence="9">
    <location>
        <begin position="77"/>
        <end position="116"/>
    </location>
</feature>
<dbReference type="InterPro" id="IPR023408">
    <property type="entry name" value="MscS_beta-dom_sf"/>
</dbReference>
<dbReference type="AlphaFoldDB" id="A0A0S7XL34"/>
<accession>A0A0S7XL34</accession>
<dbReference type="Gene3D" id="3.30.70.100">
    <property type="match status" value="1"/>
</dbReference>
<dbReference type="InterPro" id="IPR006685">
    <property type="entry name" value="MscS_channel_2nd"/>
</dbReference>
<evidence type="ECO:0000256" key="7">
    <source>
        <dbReference type="SAM" id="Phobius"/>
    </source>
</evidence>
<protein>
    <recommendedName>
        <fullName evidence="12">Mechanosensitive ion channel protein MscS</fullName>
    </recommendedName>
</protein>
<dbReference type="PANTHER" id="PTHR30460">
    <property type="entry name" value="MODERATE CONDUCTANCE MECHANOSENSITIVE CHANNEL YBIO"/>
    <property type="match status" value="1"/>
</dbReference>
<dbReference type="InterPro" id="IPR049142">
    <property type="entry name" value="MS_channel_1st"/>
</dbReference>
<keyword evidence="3" id="KW-1003">Cell membrane</keyword>
<evidence type="ECO:0000256" key="6">
    <source>
        <dbReference type="ARBA" id="ARBA00023136"/>
    </source>
</evidence>
<dbReference type="InterPro" id="IPR011066">
    <property type="entry name" value="MscS_channel_C_sf"/>
</dbReference>
<keyword evidence="5 7" id="KW-1133">Transmembrane helix</keyword>
<gene>
    <name evidence="10" type="ORF">AMK68_04310</name>
</gene>
<evidence type="ECO:0000259" key="9">
    <source>
        <dbReference type="Pfam" id="PF21088"/>
    </source>
</evidence>
<evidence type="ECO:0000259" key="8">
    <source>
        <dbReference type="Pfam" id="PF00924"/>
    </source>
</evidence>
<dbReference type="Gene3D" id="1.10.287.1260">
    <property type="match status" value="1"/>
</dbReference>
<evidence type="ECO:0000256" key="4">
    <source>
        <dbReference type="ARBA" id="ARBA00022692"/>
    </source>
</evidence>
<dbReference type="InterPro" id="IPR010920">
    <property type="entry name" value="LSM_dom_sf"/>
</dbReference>
<evidence type="ECO:0000313" key="11">
    <source>
        <dbReference type="Proteomes" id="UP000052020"/>
    </source>
</evidence>
<dbReference type="Gene3D" id="2.30.30.60">
    <property type="match status" value="1"/>
</dbReference>
<dbReference type="Pfam" id="PF00924">
    <property type="entry name" value="MS_channel_2nd"/>
    <property type="match status" value="1"/>
</dbReference>
<keyword evidence="4 7" id="KW-0812">Transmembrane</keyword>
<dbReference type="SUPFAM" id="SSF50182">
    <property type="entry name" value="Sm-like ribonucleoproteins"/>
    <property type="match status" value="1"/>
</dbReference>
<dbReference type="InterPro" id="IPR011014">
    <property type="entry name" value="MscS_channel_TM-2"/>
</dbReference>
<comment type="similarity">
    <text evidence="2">Belongs to the MscS (TC 1.A.23) family.</text>
</comment>
<evidence type="ECO:0008006" key="12">
    <source>
        <dbReference type="Google" id="ProtNLM"/>
    </source>
</evidence>
<dbReference type="SUPFAM" id="SSF82861">
    <property type="entry name" value="Mechanosensitive channel protein MscS (YggB), transmembrane region"/>
    <property type="match status" value="1"/>
</dbReference>
<feature type="transmembrane region" description="Helical" evidence="7">
    <location>
        <begin position="15"/>
        <end position="36"/>
    </location>
</feature>
<evidence type="ECO:0000256" key="1">
    <source>
        <dbReference type="ARBA" id="ARBA00004651"/>
    </source>
</evidence>
<evidence type="ECO:0000256" key="2">
    <source>
        <dbReference type="ARBA" id="ARBA00008017"/>
    </source>
</evidence>
<evidence type="ECO:0000256" key="3">
    <source>
        <dbReference type="ARBA" id="ARBA00022475"/>
    </source>
</evidence>
<name>A0A0S7XL34_9BACT</name>
<dbReference type="InterPro" id="IPR045276">
    <property type="entry name" value="YbiO_bact"/>
</dbReference>
<dbReference type="GO" id="GO:0005886">
    <property type="term" value="C:plasma membrane"/>
    <property type="evidence" value="ECO:0007669"/>
    <property type="project" value="UniProtKB-SubCell"/>
</dbReference>
<dbReference type="Pfam" id="PF21088">
    <property type="entry name" value="MS_channel_1st"/>
    <property type="match status" value="1"/>
</dbReference>
<proteinExistence type="inferred from homology"/>
<feature type="transmembrane region" description="Helical" evidence="7">
    <location>
        <begin position="66"/>
        <end position="87"/>
    </location>
</feature>
<dbReference type="Proteomes" id="UP000052020">
    <property type="component" value="Unassembled WGS sequence"/>
</dbReference>
<organism evidence="10 11">
    <name type="scientific">candidate division KD3-62 bacterium DG_56</name>
    <dbReference type="NCBI Taxonomy" id="1704032"/>
    <lineage>
        <taxon>Bacteria</taxon>
        <taxon>candidate division KD3-62</taxon>
    </lineage>
</organism>
<dbReference type="PANTHER" id="PTHR30460:SF0">
    <property type="entry name" value="MODERATE CONDUCTANCE MECHANOSENSITIVE CHANNEL YBIO"/>
    <property type="match status" value="1"/>
</dbReference>
<dbReference type="EMBL" id="LIZY01000096">
    <property type="protein sequence ID" value="KPJ62959.1"/>
    <property type="molecule type" value="Genomic_DNA"/>
</dbReference>
<comment type="caution">
    <text evidence="10">The sequence shown here is derived from an EMBL/GenBank/DDBJ whole genome shotgun (WGS) entry which is preliminary data.</text>
</comment>
<feature type="transmembrane region" description="Helical" evidence="7">
    <location>
        <begin position="99"/>
        <end position="119"/>
    </location>
</feature>
<dbReference type="GO" id="GO:0008381">
    <property type="term" value="F:mechanosensitive monoatomic ion channel activity"/>
    <property type="evidence" value="ECO:0007669"/>
    <property type="project" value="InterPro"/>
</dbReference>
<feature type="domain" description="Mechanosensitive ion channel MscS" evidence="8">
    <location>
        <begin position="118"/>
        <end position="182"/>
    </location>
</feature>
<keyword evidence="6 7" id="KW-0472">Membrane</keyword>
<evidence type="ECO:0000256" key="5">
    <source>
        <dbReference type="ARBA" id="ARBA00022989"/>
    </source>
</evidence>
<comment type="subcellular location">
    <subcellularLocation>
        <location evidence="1">Cell membrane</location>
        <topology evidence="1">Multi-pass membrane protein</topology>
    </subcellularLocation>
</comment>
<dbReference type="SUPFAM" id="SSF82689">
    <property type="entry name" value="Mechanosensitive channel protein MscS (YggB), C-terminal domain"/>
    <property type="match status" value="1"/>
</dbReference>
<sequence>MTQLIASIMERLPDFGRAAALAIVIALIFEILVRIVNRVIDRALRVATMRPSDRDAMKRIKRRKTLTMVAQSAARWVLYFMAIIWILSVLGVDWEKLKVVLAAAGLIGLAVSFGAQKLVRDIITGFLLIAEDQYDVDDRVTIGGVSGIVEEVGIRVTRVRDDIGNTHFLANGDIGKVCNHSRGSARMSIDITLPTAEDTERARAAVAAAGTQLAAVHKDITAPAQVEGVSTLSAGGVSLRVVMTAPASQEEVLTAALRDAIHRRLAEEGIAIS</sequence>